<evidence type="ECO:0000313" key="3">
    <source>
        <dbReference type="Proteomes" id="UP000740926"/>
    </source>
</evidence>
<accession>A0A9P6Y878</accession>
<dbReference type="Pfam" id="PF13358">
    <property type="entry name" value="DDE_3"/>
    <property type="match status" value="1"/>
</dbReference>
<name>A0A9P6Y878_9FUNG</name>
<gene>
    <name evidence="2" type="ORF">G6F50_014178</name>
</gene>
<sequence>MVFSDETKVNVFGSDGCKYYWSRPNDSLQPHHLDLTVKGGNGSVMVWGCITYDGPGYACWIHDGTMKAPDYVNILSTTLMDSLNYYGYKPEDIYFQQDNDPKHTSKLAKEWFASNGFKTDHTFNWPAQSPDLNPIEHVWHHLKLKLSAYETKPKGVYELWDRIEKEWNTFTAEECRRYIDSMPDRCRAVIDANGGHTRY</sequence>
<dbReference type="EMBL" id="JAANIU010006453">
    <property type="protein sequence ID" value="KAG1541838.1"/>
    <property type="molecule type" value="Genomic_DNA"/>
</dbReference>
<organism evidence="2 3">
    <name type="scientific">Rhizopus delemar</name>
    <dbReference type="NCBI Taxonomy" id="936053"/>
    <lineage>
        <taxon>Eukaryota</taxon>
        <taxon>Fungi</taxon>
        <taxon>Fungi incertae sedis</taxon>
        <taxon>Mucoromycota</taxon>
        <taxon>Mucoromycotina</taxon>
        <taxon>Mucoromycetes</taxon>
        <taxon>Mucorales</taxon>
        <taxon>Mucorineae</taxon>
        <taxon>Rhizopodaceae</taxon>
        <taxon>Rhizopus</taxon>
    </lineage>
</organism>
<proteinExistence type="predicted"/>
<dbReference type="InterPro" id="IPR038717">
    <property type="entry name" value="Tc1-like_DDE_dom"/>
</dbReference>
<dbReference type="InterPro" id="IPR036397">
    <property type="entry name" value="RNaseH_sf"/>
</dbReference>
<dbReference type="PANTHER" id="PTHR23022:SF135">
    <property type="entry name" value="SI:DKEY-77F5.3"/>
    <property type="match status" value="1"/>
</dbReference>
<evidence type="ECO:0000259" key="1">
    <source>
        <dbReference type="Pfam" id="PF13358"/>
    </source>
</evidence>
<keyword evidence="3" id="KW-1185">Reference proteome</keyword>
<feature type="domain" description="Tc1-like transposase DDE" evidence="1">
    <location>
        <begin position="1"/>
        <end position="148"/>
    </location>
</feature>
<dbReference type="Gene3D" id="3.30.420.10">
    <property type="entry name" value="Ribonuclease H-like superfamily/Ribonuclease H"/>
    <property type="match status" value="1"/>
</dbReference>
<dbReference type="Proteomes" id="UP000740926">
    <property type="component" value="Unassembled WGS sequence"/>
</dbReference>
<dbReference type="GO" id="GO:0003676">
    <property type="term" value="F:nucleic acid binding"/>
    <property type="evidence" value="ECO:0007669"/>
    <property type="project" value="InterPro"/>
</dbReference>
<comment type="caution">
    <text evidence="2">The sequence shown here is derived from an EMBL/GenBank/DDBJ whole genome shotgun (WGS) entry which is preliminary data.</text>
</comment>
<reference evidence="2 3" key="1">
    <citation type="journal article" date="2020" name="Microb. Genom.">
        <title>Genetic diversity of clinical and environmental Mucorales isolates obtained from an investigation of mucormycosis cases among solid organ transplant recipients.</title>
        <authorList>
            <person name="Nguyen M.H."/>
            <person name="Kaul D."/>
            <person name="Muto C."/>
            <person name="Cheng S.J."/>
            <person name="Richter R.A."/>
            <person name="Bruno V.M."/>
            <person name="Liu G."/>
            <person name="Beyhan S."/>
            <person name="Sundermann A.J."/>
            <person name="Mounaud S."/>
            <person name="Pasculle A.W."/>
            <person name="Nierman W.C."/>
            <person name="Driscoll E."/>
            <person name="Cumbie R."/>
            <person name="Clancy C.J."/>
            <person name="Dupont C.L."/>
        </authorList>
    </citation>
    <scope>NUCLEOTIDE SEQUENCE [LARGE SCALE GENOMIC DNA]</scope>
    <source>
        <strain evidence="2 3">GL24</strain>
    </source>
</reference>
<evidence type="ECO:0000313" key="2">
    <source>
        <dbReference type="EMBL" id="KAG1541838.1"/>
    </source>
</evidence>
<protein>
    <recommendedName>
        <fullName evidence="1">Tc1-like transposase DDE domain-containing protein</fullName>
    </recommendedName>
</protein>
<dbReference type="PANTHER" id="PTHR23022">
    <property type="entry name" value="TRANSPOSABLE ELEMENT-RELATED"/>
    <property type="match status" value="1"/>
</dbReference>
<dbReference type="AlphaFoldDB" id="A0A9P6Y878"/>
<dbReference type="InterPro" id="IPR052338">
    <property type="entry name" value="Transposase_5"/>
</dbReference>